<dbReference type="InterPro" id="IPR019826">
    <property type="entry name" value="Carboxylesterase_B_AS"/>
</dbReference>
<evidence type="ECO:0000256" key="1">
    <source>
        <dbReference type="ARBA" id="ARBA00005964"/>
    </source>
</evidence>
<accession>A0A2K3YXX5</accession>
<evidence type="ECO:0000313" key="6">
    <source>
        <dbReference type="Proteomes" id="UP000242752"/>
    </source>
</evidence>
<dbReference type="Gene3D" id="3.40.50.1820">
    <property type="entry name" value="alpha/beta hydrolase"/>
    <property type="match status" value="1"/>
</dbReference>
<organism evidence="5 6">
    <name type="scientific">Staphylococcus rostri</name>
    <dbReference type="NCBI Taxonomy" id="522262"/>
    <lineage>
        <taxon>Bacteria</taxon>
        <taxon>Bacillati</taxon>
        <taxon>Bacillota</taxon>
        <taxon>Bacilli</taxon>
        <taxon>Bacillales</taxon>
        <taxon>Staphylococcaceae</taxon>
        <taxon>Staphylococcus</taxon>
    </lineage>
</organism>
<dbReference type="PANTHER" id="PTHR43918:SF4">
    <property type="entry name" value="CARBOXYLIC ESTER HYDROLASE"/>
    <property type="match status" value="1"/>
</dbReference>
<keyword evidence="2 3" id="KW-0378">Hydrolase</keyword>
<dbReference type="InterPro" id="IPR050654">
    <property type="entry name" value="AChE-related_enzymes"/>
</dbReference>
<dbReference type="GO" id="GO:0006581">
    <property type="term" value="P:acetylcholine catabolic process"/>
    <property type="evidence" value="ECO:0007669"/>
    <property type="project" value="TreeGrafter"/>
</dbReference>
<evidence type="ECO:0000256" key="3">
    <source>
        <dbReference type="RuleBase" id="RU361235"/>
    </source>
</evidence>
<dbReference type="OrthoDB" id="9775851at2"/>
<evidence type="ECO:0000259" key="4">
    <source>
        <dbReference type="Pfam" id="PF00135"/>
    </source>
</evidence>
<comment type="caution">
    <text evidence="5">The sequence shown here is derived from an EMBL/GenBank/DDBJ whole genome shotgun (WGS) entry which is preliminary data.</text>
</comment>
<dbReference type="Pfam" id="PF00135">
    <property type="entry name" value="COesterase"/>
    <property type="match status" value="1"/>
</dbReference>
<dbReference type="PROSITE" id="PS00122">
    <property type="entry name" value="CARBOXYLESTERASE_B_1"/>
    <property type="match status" value="1"/>
</dbReference>
<protein>
    <recommendedName>
        <fullName evidence="3">Carboxylic ester hydrolase</fullName>
        <ecNumber evidence="3">3.1.1.-</ecNumber>
    </recommendedName>
</protein>
<dbReference type="AlphaFoldDB" id="A0A2K3YXX5"/>
<gene>
    <name evidence="5" type="ORF">CD122_00245</name>
</gene>
<proteinExistence type="inferred from homology"/>
<name>A0A2K3YXX5_9STAP</name>
<dbReference type="InterPro" id="IPR029058">
    <property type="entry name" value="AB_hydrolase_fold"/>
</dbReference>
<dbReference type="EMBL" id="PPRF01000002">
    <property type="protein sequence ID" value="PNZ30462.1"/>
    <property type="molecule type" value="Genomic_DNA"/>
</dbReference>
<feature type="domain" description="Carboxylesterase type B" evidence="4">
    <location>
        <begin position="3"/>
        <end position="436"/>
    </location>
</feature>
<dbReference type="PANTHER" id="PTHR43918">
    <property type="entry name" value="ACETYLCHOLINESTERASE"/>
    <property type="match status" value="1"/>
</dbReference>
<dbReference type="Proteomes" id="UP000242752">
    <property type="component" value="Unassembled WGS sequence"/>
</dbReference>
<comment type="similarity">
    <text evidence="1 3">Belongs to the type-B carboxylesterase/lipase family.</text>
</comment>
<dbReference type="GO" id="GO:0019695">
    <property type="term" value="P:choline metabolic process"/>
    <property type="evidence" value="ECO:0007669"/>
    <property type="project" value="TreeGrafter"/>
</dbReference>
<evidence type="ECO:0000256" key="2">
    <source>
        <dbReference type="ARBA" id="ARBA00022801"/>
    </source>
</evidence>
<dbReference type="InterPro" id="IPR002018">
    <property type="entry name" value="CarbesteraseB"/>
</dbReference>
<dbReference type="InterPro" id="IPR019819">
    <property type="entry name" value="Carboxylesterase_B_CS"/>
</dbReference>
<dbReference type="SUPFAM" id="SSF53474">
    <property type="entry name" value="alpha/beta-Hydrolases"/>
    <property type="match status" value="1"/>
</dbReference>
<dbReference type="GO" id="GO:0005886">
    <property type="term" value="C:plasma membrane"/>
    <property type="evidence" value="ECO:0007669"/>
    <property type="project" value="TreeGrafter"/>
</dbReference>
<reference evidence="5 6" key="1">
    <citation type="submission" date="2017-08" db="EMBL/GenBank/DDBJ databases">
        <title>Draft genome sequences of 64 type strains of genus Staph aureus.</title>
        <authorList>
            <person name="Cole K."/>
            <person name="Golubchik T."/>
            <person name="Russell J."/>
            <person name="Foster D."/>
            <person name="Llewelyn M."/>
            <person name="Wilson D."/>
            <person name="Crook D."/>
            <person name="Paul J."/>
        </authorList>
    </citation>
    <scope>NUCLEOTIDE SEQUENCE [LARGE SCALE GENOMIC DNA]</scope>
    <source>
        <strain evidence="5 6">DSM 21968</strain>
    </source>
</reference>
<dbReference type="EC" id="3.1.1.-" evidence="3"/>
<sequence length="446" mass="50356">MTRVQTTLGTIRGCRFNDYDVFKGIPYAQPPVGIKRFCHAQLITKAWCGELDATQFSPVPLQPFNSLESFFSVHTHTPVQDEDCLTLDIWRPRHITNERPLPVILYFYGGSFVNGHSAQALYQPDAIVQQQDVIVVTCNYRLGALGFLDWSAINPAWDCNNGLSDQLCALQWIHTHIAAFGGDPTHITLMGQSAGAMSIQALLQMPHVQPLVHNAVMLSGILQPDTATQAQKKAHEFQTLKNHLAPDTPWEALTADTILSLMMAHQAQYGKSKGLELLYQPVTTLAMPFKANAPLSCPIWIGVTTAEGDIYIQNELKKLATPQFQKVVARAGLTIPEAHEIATAQQQRDYITKHYFHIPFQTYKKVLQAHTDVYTYTFDWSHATHPAYHSAYHILDVTFWFGRLDIIEAQGANITDHDRQLSQRMIHDLCTFAYTSQLPQRHIHYR</sequence>
<evidence type="ECO:0000313" key="5">
    <source>
        <dbReference type="EMBL" id="PNZ30462.1"/>
    </source>
</evidence>
<dbReference type="RefSeq" id="WP_103357021.1">
    <property type="nucleotide sequence ID" value="NZ_CP113107.1"/>
</dbReference>
<keyword evidence="6" id="KW-1185">Reference proteome</keyword>
<dbReference type="PROSITE" id="PS00941">
    <property type="entry name" value="CARBOXYLESTERASE_B_2"/>
    <property type="match status" value="1"/>
</dbReference>
<dbReference type="GO" id="GO:0003990">
    <property type="term" value="F:acetylcholinesterase activity"/>
    <property type="evidence" value="ECO:0007669"/>
    <property type="project" value="TreeGrafter"/>
</dbReference>
<dbReference type="GO" id="GO:0005615">
    <property type="term" value="C:extracellular space"/>
    <property type="evidence" value="ECO:0007669"/>
    <property type="project" value="TreeGrafter"/>
</dbReference>